<feature type="domain" description="Sacsin/Nov" evidence="1">
    <location>
        <begin position="81"/>
        <end position="215"/>
    </location>
</feature>
<organism evidence="2 3">
    <name type="scientific">Streptomyces sannanensis</name>
    <dbReference type="NCBI Taxonomy" id="285536"/>
    <lineage>
        <taxon>Bacteria</taxon>
        <taxon>Bacillati</taxon>
        <taxon>Actinomycetota</taxon>
        <taxon>Actinomycetes</taxon>
        <taxon>Kitasatosporales</taxon>
        <taxon>Streptomycetaceae</taxon>
        <taxon>Streptomyces</taxon>
    </lineage>
</organism>
<gene>
    <name evidence="2" type="ORF">GCM10020367_49850</name>
</gene>
<dbReference type="EMBL" id="BAAAYL010000001">
    <property type="protein sequence ID" value="GAA3376788.1"/>
    <property type="molecule type" value="Genomic_DNA"/>
</dbReference>
<dbReference type="Pfam" id="PF25794">
    <property type="entry name" value="SACS"/>
    <property type="match status" value="1"/>
</dbReference>
<dbReference type="PANTHER" id="PTHR32387:SF0">
    <property type="entry name" value="PROTEIN NO VEIN"/>
    <property type="match status" value="1"/>
</dbReference>
<dbReference type="InterPro" id="IPR036890">
    <property type="entry name" value="HATPase_C_sf"/>
</dbReference>
<dbReference type="InterPro" id="IPR058210">
    <property type="entry name" value="SACS/Nov_dom"/>
</dbReference>
<dbReference type="Gene3D" id="3.30.565.10">
    <property type="entry name" value="Histidine kinase-like ATPase, C-terminal domain"/>
    <property type="match status" value="1"/>
</dbReference>
<protein>
    <submittedName>
        <fullName evidence="2">DUF3883 domain-containing protein</fullName>
    </submittedName>
</protein>
<dbReference type="SUPFAM" id="SSF55874">
    <property type="entry name" value="ATPase domain of HSP90 chaperone/DNA topoisomerase II/histidine kinase"/>
    <property type="match status" value="1"/>
</dbReference>
<evidence type="ECO:0000313" key="2">
    <source>
        <dbReference type="EMBL" id="GAA3376788.1"/>
    </source>
</evidence>
<dbReference type="NCBIfam" id="NF047352">
    <property type="entry name" value="P_loop_sacsin"/>
    <property type="match status" value="1"/>
</dbReference>
<dbReference type="Proteomes" id="UP001499990">
    <property type="component" value="Unassembled WGS sequence"/>
</dbReference>
<evidence type="ECO:0000313" key="3">
    <source>
        <dbReference type="Proteomes" id="UP001499990"/>
    </source>
</evidence>
<sequence>MTSMWNAAEGDGFRAAVRALTRRRVEIYRDAGGTWRFAESLKSVSEDTAQEYEGRTILELVQNGHDALGQAALGRIAVLAVTREDGGVLYVANEGAVFTEENFRAITELALSSKAAGEGIGNKGLGFRSVLQLTDWPEIYSKSSPDSRVFDGYCFRFARPEDVRALVDDPALAARVIEDISPLALPVPADVTDPVLKELAEDGYSTVVRLPLRDRHAWGLAVAQAEDMVNGEAPLLLFLDRVAELLVEVRDGSDTVFRQALSRSERTSDLVTAGENNSVREIDLAEAGRYLLARRTLDPEALSGAISRSVQAREIDAAWDNWDAEAWVAVALRLDVPLTHGRMYTFLPMAEGVHAPFPGHAHAPFFTKLARLDISETVALNAFLLDQLAVLTVELGRRIRSQTPHLLAADLVLDLMCWDVPDRLNAALGGKLAAEPIVPLHGREAWGSLQGSYGWRPDGKRSWRVLTTAALTEAGADLLTPSVGPVRHTRLDKLCRAVLSRPFRPPARLAAEWAETVAQSLIGCTEPAGQVWADFYSDLSHAFARDQGVLRGRRIILTQDMRLRSALGSRAGSGRQDATVFFHPEPDDIADGDAATRVPGDLKALRRRISFTHPAISWDVAGRGFLERNELVRPYQLDRVFDALNDLLSDRPSEALSRDALTFAFRQYPLLTQSQRRRLARIPFRLPLADSGRWGRAARCSFSPAWGTEGAQRLERFLTEGGSRIPALAAQRDQWISGPDDWPAQIRDRVAYTEFLEALGVCDGLRPGAVGERLGACQGYELRPSGLAVRLGLEDALANAWAADVRSGWTKFAHPYTPYEFTKAPAHLAGATEVAGLGSAARREFAELLMHGLRTWGEEVLTVTVHRPTYPFKDAHVWPTPLASYLRSLAWLPVEDPDGPSFVEPRRAWFSTDGELPAFIPALPLSARRLLTDRGVVERMLRLGLRRWDDPQHAGAAVKQLADVLDEGDVPEYLSVSFKRHYKQAWSHIARTGRWPWAPGEEARLVVSRTNVLGTFTPSADEAPVIVCDEADPLKEALIEPAGHPLLVAPEESGDAVVRLAEANGLRAQRTSATHVQVRHRDGAPITPSGQVAPFTRGREWLVTVVALAMELKSGAFVRRSERGVRAALERLRALRVVHADDVEITISGTPAEPPSSTRALPLPDDEHPTVVVWRSDEGWDELQAATPAVAQLLGRPWLQDALELVLVKLERSFGGSSPTLVDDSVLAAALDTTEAKVAEIRRNLTGDVQDTVRLLRPVLACLAADVWNEEAAHLLGRAAGERELAGVLDRLAPGLPLPSAELVALARSCTKPAELRDELGLDFQQFNAALATLGPGYSPDYYPDRHEQVFGDFVRARSGILFDRLRERYAVAAQQGEDISGYAAARGLHDLRPDPDWLPRFITPPEEAMRDRVREWLRAHGADGDLERPTELEPVDRLRARNTAALDALVPILPPLVTAWCRRHGVQVPAGWHGAVLMECRSHIDGTGLGDLLPLSEKHLLDAVERAVGWPDGMPHATDPAALGLTAKDFAQAAALTQGSGGSTTVAPRTIIIGDAEVRVGSDQLSTIADIASKTIDEAFLAQSGRVRLDTVTGVPRPRSGGGPSPKPRIIVAKMKRTNEDQRSAIGLVGEVAARAWLQRHYPDVRWTSGYAAVVNGDDEASDSLGYDFEVTWRDTTRLYEVKALSDPCAERVEFELGPSEVDAARRHARSNRYRILLITSALVPEERRVFDLPNPFSAQGRDRFRMVSRGVRYQCSPLGKERPSDSH</sequence>
<reference evidence="3" key="1">
    <citation type="journal article" date="2019" name="Int. J. Syst. Evol. Microbiol.">
        <title>The Global Catalogue of Microorganisms (GCM) 10K type strain sequencing project: providing services to taxonomists for standard genome sequencing and annotation.</title>
        <authorList>
            <consortium name="The Broad Institute Genomics Platform"/>
            <consortium name="The Broad Institute Genome Sequencing Center for Infectious Disease"/>
            <person name="Wu L."/>
            <person name="Ma J."/>
        </authorList>
    </citation>
    <scope>NUCLEOTIDE SEQUENCE [LARGE SCALE GENOMIC DNA]</scope>
    <source>
        <strain evidence="3">JCM 9651</strain>
    </source>
</reference>
<dbReference type="RefSeq" id="WP_345041505.1">
    <property type="nucleotide sequence ID" value="NZ_BAAAYL010000001.1"/>
</dbReference>
<dbReference type="PANTHER" id="PTHR32387">
    <property type="entry name" value="WU:FJ29H11"/>
    <property type="match status" value="1"/>
</dbReference>
<accession>A0ABP6SHF3</accession>
<proteinExistence type="predicted"/>
<dbReference type="InterPro" id="IPR052957">
    <property type="entry name" value="Auxin_embryo_med"/>
</dbReference>
<keyword evidence="3" id="KW-1185">Reference proteome</keyword>
<evidence type="ECO:0000259" key="1">
    <source>
        <dbReference type="Pfam" id="PF25794"/>
    </source>
</evidence>
<comment type="caution">
    <text evidence="2">The sequence shown here is derived from an EMBL/GenBank/DDBJ whole genome shotgun (WGS) entry which is preliminary data.</text>
</comment>
<name>A0ABP6SHF3_9ACTN</name>